<keyword evidence="4" id="KW-1185">Reference proteome</keyword>
<keyword evidence="2" id="KW-1133">Transmembrane helix</keyword>
<feature type="transmembrane region" description="Helical" evidence="2">
    <location>
        <begin position="431"/>
        <end position="453"/>
    </location>
</feature>
<organism evidence="3 4">
    <name type="scientific">Exidia glandulosa HHB12029</name>
    <dbReference type="NCBI Taxonomy" id="1314781"/>
    <lineage>
        <taxon>Eukaryota</taxon>
        <taxon>Fungi</taxon>
        <taxon>Dikarya</taxon>
        <taxon>Basidiomycota</taxon>
        <taxon>Agaricomycotina</taxon>
        <taxon>Agaricomycetes</taxon>
        <taxon>Auriculariales</taxon>
        <taxon>Exidiaceae</taxon>
        <taxon>Exidia</taxon>
    </lineage>
</organism>
<feature type="transmembrane region" description="Helical" evidence="2">
    <location>
        <begin position="76"/>
        <end position="100"/>
    </location>
</feature>
<keyword evidence="2" id="KW-0812">Transmembrane</keyword>
<dbReference type="Proteomes" id="UP000077266">
    <property type="component" value="Unassembled WGS sequence"/>
</dbReference>
<reference evidence="3 4" key="1">
    <citation type="journal article" date="2016" name="Mol. Biol. Evol.">
        <title>Comparative Genomics of Early-Diverging Mushroom-Forming Fungi Provides Insights into the Origins of Lignocellulose Decay Capabilities.</title>
        <authorList>
            <person name="Nagy L.G."/>
            <person name="Riley R."/>
            <person name="Tritt A."/>
            <person name="Adam C."/>
            <person name="Daum C."/>
            <person name="Floudas D."/>
            <person name="Sun H."/>
            <person name="Yadav J.S."/>
            <person name="Pangilinan J."/>
            <person name="Larsson K.H."/>
            <person name="Matsuura K."/>
            <person name="Barry K."/>
            <person name="Labutti K."/>
            <person name="Kuo R."/>
            <person name="Ohm R.A."/>
            <person name="Bhattacharya S.S."/>
            <person name="Shirouzu T."/>
            <person name="Yoshinaga Y."/>
            <person name="Martin F.M."/>
            <person name="Grigoriev I.V."/>
            <person name="Hibbett D.S."/>
        </authorList>
    </citation>
    <scope>NUCLEOTIDE SEQUENCE [LARGE SCALE GENOMIC DNA]</scope>
    <source>
        <strain evidence="3 4">HHB12029</strain>
    </source>
</reference>
<dbReference type="AlphaFoldDB" id="A0A165C295"/>
<feature type="region of interest" description="Disordered" evidence="1">
    <location>
        <begin position="168"/>
        <end position="218"/>
    </location>
</feature>
<name>A0A165C295_EXIGL</name>
<feature type="compositionally biased region" description="Polar residues" evidence="1">
    <location>
        <begin position="196"/>
        <end position="211"/>
    </location>
</feature>
<evidence type="ECO:0000313" key="3">
    <source>
        <dbReference type="EMBL" id="KZV81686.1"/>
    </source>
</evidence>
<dbReference type="EMBL" id="KV426375">
    <property type="protein sequence ID" value="KZV81686.1"/>
    <property type="molecule type" value="Genomic_DNA"/>
</dbReference>
<evidence type="ECO:0000256" key="2">
    <source>
        <dbReference type="SAM" id="Phobius"/>
    </source>
</evidence>
<accession>A0A165C295</accession>
<dbReference type="PANTHER" id="PTHR35043">
    <property type="entry name" value="TRANSCRIPTION FACTOR DOMAIN-CONTAINING PROTEIN"/>
    <property type="match status" value="1"/>
</dbReference>
<feature type="transmembrane region" description="Helical" evidence="2">
    <location>
        <begin position="364"/>
        <end position="386"/>
    </location>
</feature>
<dbReference type="OrthoDB" id="9451547at2759"/>
<dbReference type="PANTHER" id="PTHR35043:SF7">
    <property type="entry name" value="TRANSCRIPTION FACTOR DOMAIN-CONTAINING PROTEIN"/>
    <property type="match status" value="1"/>
</dbReference>
<gene>
    <name evidence="3" type="ORF">EXIGLDRAFT_703441</name>
</gene>
<sequence>MATTMNATTASICPHNGTAHDGTLLCHWSNSPGARGTLNIFWLCISTLGLCVWNAVHPDVPRPNTPWWRVFGKRVWMLFVGLFMPEMLVLVALGQLRLAWQLLVDVDRKTRCPTEFPWWMYLVKSWRPENGNPDSPTERWMKALRRWMESLLRRLRVRSVSDAEKGKSVLVGEKDPSPLAAAAGTDDAPAHDSSKSSDTSQQAHNSPTPAVSDSEALGRAREHPWTLTHSFYAVMGGFVDGDGDAIDIRYIPGRLGLPPGDPERIEDVSLERSRRIELVLGDPERIPDVSIDDIEDRGKAGVLAKSLLVWQLFVFLVNCFARWDQSLALSLLEITTIGHSLCSIIAMVLWCGAEKIFPDEDLNLPRIVTIAAIAVLYGLPHLLGLSIHFPTFAEQLCWTVATSAVIGLPLVMCGMLWIMPYGDNLKLDGRMANAVGYSLFVLIIILLVLYPVASMFLVGESVRQIFALPVESFREPQLTTYLPSFS</sequence>
<feature type="transmembrane region" description="Helical" evidence="2">
    <location>
        <begin position="38"/>
        <end position="56"/>
    </location>
</feature>
<dbReference type="InParanoid" id="A0A165C295"/>
<proteinExistence type="predicted"/>
<feature type="transmembrane region" description="Helical" evidence="2">
    <location>
        <begin position="398"/>
        <end position="419"/>
    </location>
</feature>
<feature type="transmembrane region" description="Helical" evidence="2">
    <location>
        <begin position="329"/>
        <end position="352"/>
    </location>
</feature>
<evidence type="ECO:0000313" key="4">
    <source>
        <dbReference type="Proteomes" id="UP000077266"/>
    </source>
</evidence>
<evidence type="ECO:0000256" key="1">
    <source>
        <dbReference type="SAM" id="MobiDB-lite"/>
    </source>
</evidence>
<protein>
    <submittedName>
        <fullName evidence="3">Uncharacterized protein</fullName>
    </submittedName>
</protein>
<keyword evidence="2" id="KW-0472">Membrane</keyword>